<reference evidence="2 3" key="1">
    <citation type="submission" date="2017-02" db="EMBL/GenBank/DDBJ databases">
        <title>Bacillus pseudomycoides isolate FSL K6-0042.</title>
        <authorList>
            <person name="Kovac J."/>
        </authorList>
    </citation>
    <scope>NUCLEOTIDE SEQUENCE [LARGE SCALE GENOMIC DNA]</scope>
    <source>
        <strain evidence="2 3">FSL K6-0042</strain>
    </source>
</reference>
<dbReference type="EMBL" id="MWPX01000018">
    <property type="protein sequence ID" value="OUM47888.1"/>
    <property type="molecule type" value="Genomic_DNA"/>
</dbReference>
<evidence type="ECO:0000313" key="2">
    <source>
        <dbReference type="EMBL" id="OUM47888.1"/>
    </source>
</evidence>
<evidence type="ECO:0000313" key="3">
    <source>
        <dbReference type="Proteomes" id="UP000195321"/>
    </source>
</evidence>
<accession>A0A1Y3MBR0</accession>
<dbReference type="AlphaFoldDB" id="A0A1Y3MBR0"/>
<gene>
    <name evidence="2" type="ORF">BW425_16310</name>
</gene>
<feature type="region of interest" description="Disordered" evidence="1">
    <location>
        <begin position="1"/>
        <end position="21"/>
    </location>
</feature>
<protein>
    <submittedName>
        <fullName evidence="2">Uncharacterized protein</fullName>
    </submittedName>
</protein>
<name>A0A1Y3MBR0_9BACI</name>
<organism evidence="2 3">
    <name type="scientific">Bacillus pseudomycoides</name>
    <dbReference type="NCBI Taxonomy" id="64104"/>
    <lineage>
        <taxon>Bacteria</taxon>
        <taxon>Bacillati</taxon>
        <taxon>Bacillota</taxon>
        <taxon>Bacilli</taxon>
        <taxon>Bacillales</taxon>
        <taxon>Bacillaceae</taxon>
        <taxon>Bacillus</taxon>
        <taxon>Bacillus cereus group</taxon>
    </lineage>
</organism>
<dbReference type="Proteomes" id="UP000195321">
    <property type="component" value="Unassembled WGS sequence"/>
</dbReference>
<sequence length="62" mass="7041">MLNFIPRFTGSYSSPQDAEKSEEERWGITAGMCLIGESFPPVRDEGNLSLMEVLLYRKSRLS</sequence>
<comment type="caution">
    <text evidence="2">The sequence shown here is derived from an EMBL/GenBank/DDBJ whole genome shotgun (WGS) entry which is preliminary data.</text>
</comment>
<proteinExistence type="predicted"/>
<evidence type="ECO:0000256" key="1">
    <source>
        <dbReference type="SAM" id="MobiDB-lite"/>
    </source>
</evidence>